<comment type="caution">
    <text evidence="1">The sequence shown here is derived from an EMBL/GenBank/DDBJ whole genome shotgun (WGS) entry which is preliminary data.</text>
</comment>
<protein>
    <submittedName>
        <fullName evidence="1">Uncharacterized protein</fullName>
    </submittedName>
</protein>
<name>A0A852T6V8_9MICO</name>
<organism evidence="1 2">
    <name type="scientific">Leifsonia soli</name>
    <dbReference type="NCBI Taxonomy" id="582665"/>
    <lineage>
        <taxon>Bacteria</taxon>
        <taxon>Bacillati</taxon>
        <taxon>Actinomycetota</taxon>
        <taxon>Actinomycetes</taxon>
        <taxon>Micrococcales</taxon>
        <taxon>Microbacteriaceae</taxon>
        <taxon>Leifsonia</taxon>
    </lineage>
</organism>
<accession>A0A852T6V8</accession>
<proteinExistence type="predicted"/>
<dbReference type="EMBL" id="JACCBJ010000001">
    <property type="protein sequence ID" value="NYD76200.1"/>
    <property type="molecule type" value="Genomic_DNA"/>
</dbReference>
<dbReference type="Proteomes" id="UP000589620">
    <property type="component" value="Unassembled WGS sequence"/>
</dbReference>
<dbReference type="AlphaFoldDB" id="A0A852T6V8"/>
<reference evidence="1 2" key="1">
    <citation type="submission" date="2020-07" db="EMBL/GenBank/DDBJ databases">
        <title>Sequencing the genomes of 1000 actinobacteria strains.</title>
        <authorList>
            <person name="Klenk H.-P."/>
        </authorList>
    </citation>
    <scope>NUCLEOTIDE SEQUENCE [LARGE SCALE GENOMIC DNA]</scope>
    <source>
        <strain evidence="1 2">DSM 23871</strain>
    </source>
</reference>
<sequence length="42" mass="4454">MRKILVGASAVALAMVGVVAGQWSRQAACWPNVVSYGYSLRS</sequence>
<evidence type="ECO:0000313" key="1">
    <source>
        <dbReference type="EMBL" id="NYD76200.1"/>
    </source>
</evidence>
<gene>
    <name evidence="1" type="ORF">BJ963_003719</name>
</gene>
<keyword evidence="2" id="KW-1185">Reference proteome</keyword>
<evidence type="ECO:0000313" key="2">
    <source>
        <dbReference type="Proteomes" id="UP000589620"/>
    </source>
</evidence>